<dbReference type="GO" id="GO:0006097">
    <property type="term" value="P:glyoxylate cycle"/>
    <property type="evidence" value="ECO:0007669"/>
    <property type="project" value="UniProtKB-KW"/>
</dbReference>
<evidence type="ECO:0000313" key="10">
    <source>
        <dbReference type="EMBL" id="CAG2208127.1"/>
    </source>
</evidence>
<dbReference type="Pfam" id="PF20656">
    <property type="entry name" value="MS_N"/>
    <property type="match status" value="1"/>
</dbReference>
<accession>A0A8S3RJ67</accession>
<gene>
    <name evidence="10" type="ORF">MEDL_22345</name>
</gene>
<sequence>MDRLKIIKNHLLVKGREPCITTKLCSFDSSQDCLHLKSGLQKLGLTNIEVSSPPVNYEHYYRTLLTPEAVKFVADLVNTFDNDVEGIFQERQRRKLLLDSTGGLPDFSKKSAILHGNWKVRPVPQRLQCRHVDLGDVSPSNTSHFVESLKTTAQGIQTDFDDGHCPTWKNQLLGLYNIYQFVHGNIAGVPPVDQAPVLMLRPRAWNMIEHNLLVNGKEVPGPLFDFGLLMYHNSRILLDNESGPFFYLSKIEGSNEARLWNKIFDYTERKLDLPHGCIKACVLIENILASFEMEEILYELKDHSAGLNCGIWDYSASFINKFGHRKEFVLPDRNKYVSMERHFLKSYMDLVVKICHSHGAHATGGMAAPILPNGTTSGTVFQQIVDKVKGGKVKEIQAGVDGFMVYDLRLLQPMQQLFKKMSPTTNQHQIKRPDVNLTAKDLLKMPTGGVTQQGLRHNITVGILFIEAWLRGQGHYYLKGAVEDSATAEISRSQVWQWIRHKAALEDTGAVVTMEMVHNIVQEVIGERFWSAQNSEQFSTNQDKDRLLTAARMFEEIVTKRNFPEFITTYLNMDHTFLEYQKK</sequence>
<dbReference type="InterPro" id="IPR048355">
    <property type="entry name" value="MS_C"/>
</dbReference>
<keyword evidence="11" id="KW-1185">Reference proteome</keyword>
<evidence type="ECO:0000256" key="1">
    <source>
        <dbReference type="ARBA" id="ARBA00012636"/>
    </source>
</evidence>
<name>A0A8S3RJ67_MYTED</name>
<dbReference type="AlphaFoldDB" id="A0A8S3RJ67"/>
<dbReference type="PANTHER" id="PTHR42902">
    <property type="entry name" value="MALATE SYNTHASE"/>
    <property type="match status" value="1"/>
</dbReference>
<dbReference type="InterPro" id="IPR001465">
    <property type="entry name" value="Malate_synthase_TIM"/>
</dbReference>
<dbReference type="Gene3D" id="3.20.20.360">
    <property type="entry name" value="Malate synthase, domain 3"/>
    <property type="match status" value="1"/>
</dbReference>
<organism evidence="10 11">
    <name type="scientific">Mytilus edulis</name>
    <name type="common">Blue mussel</name>
    <dbReference type="NCBI Taxonomy" id="6550"/>
    <lineage>
        <taxon>Eukaryota</taxon>
        <taxon>Metazoa</taxon>
        <taxon>Spiralia</taxon>
        <taxon>Lophotrochozoa</taxon>
        <taxon>Mollusca</taxon>
        <taxon>Bivalvia</taxon>
        <taxon>Autobranchia</taxon>
        <taxon>Pteriomorphia</taxon>
        <taxon>Mytilida</taxon>
        <taxon>Mytiloidea</taxon>
        <taxon>Mytilidae</taxon>
        <taxon>Mytilinae</taxon>
        <taxon>Mytilus</taxon>
    </lineage>
</organism>
<feature type="domain" description="Malate synthase C-terminal" evidence="9">
    <location>
        <begin position="451"/>
        <end position="570"/>
    </location>
</feature>
<evidence type="ECO:0000256" key="6">
    <source>
        <dbReference type="PIRSR" id="PIRSR001363-1"/>
    </source>
</evidence>
<evidence type="ECO:0000256" key="5">
    <source>
        <dbReference type="ARBA" id="ARBA00047918"/>
    </source>
</evidence>
<reference evidence="10" key="1">
    <citation type="submission" date="2021-03" db="EMBL/GenBank/DDBJ databases">
        <authorList>
            <person name="Bekaert M."/>
        </authorList>
    </citation>
    <scope>NUCLEOTIDE SEQUENCE</scope>
</reference>
<feature type="domain" description="Malate synthase TIM barrel" evidence="7">
    <location>
        <begin position="197"/>
        <end position="444"/>
    </location>
</feature>
<evidence type="ECO:0000313" key="11">
    <source>
        <dbReference type="Proteomes" id="UP000683360"/>
    </source>
</evidence>
<dbReference type="InterPro" id="IPR046363">
    <property type="entry name" value="MS_N_TIM-barrel_dom"/>
</dbReference>
<evidence type="ECO:0000256" key="3">
    <source>
        <dbReference type="ARBA" id="ARBA00022532"/>
    </source>
</evidence>
<keyword evidence="3" id="KW-0816">Tricarboxylic acid cycle</keyword>
<dbReference type="FunFam" id="3.20.20.360:FF:000001">
    <property type="entry name" value="Malate synthase"/>
    <property type="match status" value="1"/>
</dbReference>
<dbReference type="GO" id="GO:0006099">
    <property type="term" value="P:tricarboxylic acid cycle"/>
    <property type="evidence" value="ECO:0007669"/>
    <property type="project" value="UniProtKB-KW"/>
</dbReference>
<dbReference type="OrthoDB" id="4078635at2759"/>
<dbReference type="SUPFAM" id="SSF51645">
    <property type="entry name" value="Malate synthase G"/>
    <property type="match status" value="1"/>
</dbReference>
<dbReference type="FunFam" id="1.20.1220.12:FF:000001">
    <property type="entry name" value="Malate synthase"/>
    <property type="match status" value="1"/>
</dbReference>
<dbReference type="InterPro" id="IPR048356">
    <property type="entry name" value="MS_N"/>
</dbReference>
<dbReference type="PANTHER" id="PTHR42902:SF2">
    <property type="entry name" value="MALATE SYNTHASE"/>
    <property type="match status" value="1"/>
</dbReference>
<proteinExistence type="predicted"/>
<dbReference type="InterPro" id="IPR011076">
    <property type="entry name" value="Malate_synth_sf"/>
</dbReference>
<evidence type="ECO:0000256" key="2">
    <source>
        <dbReference type="ARBA" id="ARBA00022435"/>
    </source>
</evidence>
<evidence type="ECO:0000259" key="7">
    <source>
        <dbReference type="Pfam" id="PF01274"/>
    </source>
</evidence>
<evidence type="ECO:0000259" key="8">
    <source>
        <dbReference type="Pfam" id="PF20656"/>
    </source>
</evidence>
<dbReference type="PIRSF" id="PIRSF001363">
    <property type="entry name" value="Malate_synth"/>
    <property type="match status" value="1"/>
</dbReference>
<keyword evidence="2" id="KW-0329">Glyoxylate bypass</keyword>
<comment type="catalytic activity">
    <reaction evidence="5">
        <text>glyoxylate + acetyl-CoA + H2O = (S)-malate + CoA + H(+)</text>
        <dbReference type="Rhea" id="RHEA:18181"/>
        <dbReference type="ChEBI" id="CHEBI:15377"/>
        <dbReference type="ChEBI" id="CHEBI:15378"/>
        <dbReference type="ChEBI" id="CHEBI:15589"/>
        <dbReference type="ChEBI" id="CHEBI:36655"/>
        <dbReference type="ChEBI" id="CHEBI:57287"/>
        <dbReference type="ChEBI" id="CHEBI:57288"/>
        <dbReference type="EC" id="2.3.3.9"/>
    </reaction>
</comment>
<evidence type="ECO:0000259" key="9">
    <source>
        <dbReference type="Pfam" id="PF20659"/>
    </source>
</evidence>
<evidence type="ECO:0000256" key="4">
    <source>
        <dbReference type="ARBA" id="ARBA00022679"/>
    </source>
</evidence>
<dbReference type="Pfam" id="PF01274">
    <property type="entry name" value="MS_TIM-barrel"/>
    <property type="match status" value="1"/>
</dbReference>
<dbReference type="InterPro" id="IPR006252">
    <property type="entry name" value="Malate_synthA"/>
</dbReference>
<feature type="active site" description="Proton donor" evidence="6">
    <location>
        <position position="484"/>
    </location>
</feature>
<dbReference type="Proteomes" id="UP000683360">
    <property type="component" value="Unassembled WGS sequence"/>
</dbReference>
<protein>
    <recommendedName>
        <fullName evidence="1">malate synthase</fullName>
        <ecNumber evidence="1">2.3.3.9</ecNumber>
    </recommendedName>
</protein>
<dbReference type="Gene3D" id="1.20.1220.12">
    <property type="entry name" value="Malate synthase, domain III"/>
    <property type="match status" value="1"/>
</dbReference>
<dbReference type="Pfam" id="PF20659">
    <property type="entry name" value="MS_C"/>
    <property type="match status" value="1"/>
</dbReference>
<dbReference type="GO" id="GO:0005737">
    <property type="term" value="C:cytoplasm"/>
    <property type="evidence" value="ECO:0007669"/>
    <property type="project" value="TreeGrafter"/>
</dbReference>
<dbReference type="EMBL" id="CAJPWZ010001103">
    <property type="protein sequence ID" value="CAG2208127.1"/>
    <property type="molecule type" value="Genomic_DNA"/>
</dbReference>
<dbReference type="GO" id="GO:0004474">
    <property type="term" value="F:malate synthase activity"/>
    <property type="evidence" value="ECO:0007669"/>
    <property type="project" value="UniProtKB-EC"/>
</dbReference>
<keyword evidence="4" id="KW-0808">Transferase</keyword>
<comment type="caution">
    <text evidence="10">The sequence shown here is derived from an EMBL/GenBank/DDBJ whole genome shotgun (WGS) entry which is preliminary data.</text>
</comment>
<feature type="active site" description="Proton acceptor" evidence="6">
    <location>
        <position position="201"/>
    </location>
</feature>
<feature type="domain" description="Malate synthase N-terminal" evidence="8">
    <location>
        <begin position="57"/>
        <end position="107"/>
    </location>
</feature>
<dbReference type="EC" id="2.3.3.9" evidence="1"/>
<dbReference type="InterPro" id="IPR044856">
    <property type="entry name" value="Malate_synth_C_sf"/>
</dbReference>